<sequence>MGTLDVKARIPLNNISHRNSFQLIRQGHTSPWRYDEVKNKLNLQMCYPKGPPSHKLLVAGIVGGIFLAVFLFAGDWSFFVLCDFIMSLRFCGSTPILSVIVQIGAVDHLLLFDSLTNSGDDLNIIELPT</sequence>
<accession>A0AAD8I3D7</accession>
<evidence type="ECO:0000313" key="2">
    <source>
        <dbReference type="EMBL" id="KAK1377978.1"/>
    </source>
</evidence>
<evidence type="ECO:0000313" key="3">
    <source>
        <dbReference type="Proteomes" id="UP001237642"/>
    </source>
</evidence>
<reference evidence="2" key="2">
    <citation type="submission" date="2023-05" db="EMBL/GenBank/DDBJ databases">
        <authorList>
            <person name="Schelkunov M.I."/>
        </authorList>
    </citation>
    <scope>NUCLEOTIDE SEQUENCE</scope>
    <source>
        <strain evidence="2">Hsosn_3</strain>
        <tissue evidence="2">Leaf</tissue>
    </source>
</reference>
<dbReference type="EMBL" id="JAUIZM010000006">
    <property type="protein sequence ID" value="KAK1377978.1"/>
    <property type="molecule type" value="Genomic_DNA"/>
</dbReference>
<dbReference type="AlphaFoldDB" id="A0AAD8I3D7"/>
<gene>
    <name evidence="2" type="ORF">POM88_024722</name>
</gene>
<keyword evidence="1" id="KW-1133">Transmembrane helix</keyword>
<feature type="transmembrane region" description="Helical" evidence="1">
    <location>
        <begin position="57"/>
        <end position="81"/>
    </location>
</feature>
<comment type="caution">
    <text evidence="2">The sequence shown here is derived from an EMBL/GenBank/DDBJ whole genome shotgun (WGS) entry which is preliminary data.</text>
</comment>
<dbReference type="Proteomes" id="UP001237642">
    <property type="component" value="Unassembled WGS sequence"/>
</dbReference>
<proteinExistence type="predicted"/>
<keyword evidence="3" id="KW-1185">Reference proteome</keyword>
<keyword evidence="1" id="KW-0472">Membrane</keyword>
<evidence type="ECO:0000256" key="1">
    <source>
        <dbReference type="SAM" id="Phobius"/>
    </source>
</evidence>
<reference evidence="2" key="1">
    <citation type="submission" date="2023-02" db="EMBL/GenBank/DDBJ databases">
        <title>Genome of toxic invasive species Heracleum sosnowskyi carries increased number of genes despite the absence of recent whole-genome duplications.</title>
        <authorList>
            <person name="Schelkunov M."/>
            <person name="Shtratnikova V."/>
            <person name="Makarenko M."/>
            <person name="Klepikova A."/>
            <person name="Omelchenko D."/>
            <person name="Novikova G."/>
            <person name="Obukhova E."/>
            <person name="Bogdanov V."/>
            <person name="Penin A."/>
            <person name="Logacheva M."/>
        </authorList>
    </citation>
    <scope>NUCLEOTIDE SEQUENCE</scope>
    <source>
        <strain evidence="2">Hsosn_3</strain>
        <tissue evidence="2">Leaf</tissue>
    </source>
</reference>
<protein>
    <submittedName>
        <fullName evidence="2">Uncharacterized protein</fullName>
    </submittedName>
</protein>
<name>A0AAD8I3D7_9APIA</name>
<keyword evidence="1" id="KW-0812">Transmembrane</keyword>
<organism evidence="2 3">
    <name type="scientific">Heracleum sosnowskyi</name>
    <dbReference type="NCBI Taxonomy" id="360622"/>
    <lineage>
        <taxon>Eukaryota</taxon>
        <taxon>Viridiplantae</taxon>
        <taxon>Streptophyta</taxon>
        <taxon>Embryophyta</taxon>
        <taxon>Tracheophyta</taxon>
        <taxon>Spermatophyta</taxon>
        <taxon>Magnoliopsida</taxon>
        <taxon>eudicotyledons</taxon>
        <taxon>Gunneridae</taxon>
        <taxon>Pentapetalae</taxon>
        <taxon>asterids</taxon>
        <taxon>campanulids</taxon>
        <taxon>Apiales</taxon>
        <taxon>Apiaceae</taxon>
        <taxon>Apioideae</taxon>
        <taxon>apioid superclade</taxon>
        <taxon>Tordylieae</taxon>
        <taxon>Tordyliinae</taxon>
        <taxon>Heracleum</taxon>
    </lineage>
</organism>